<evidence type="ECO:0000259" key="9">
    <source>
        <dbReference type="PROSITE" id="PS50929"/>
    </source>
</evidence>
<sequence>MKIYRKLWPYLLKYKYRLSVGIFLSIFVSIFNGASLTSLIPIFDSLGSGENYKFQLSLTKKDQEMLKKTEKDVPGYTLEYGQFFFAQTKVYINSELSKRTPDELVFLFCLVILPIYLLKLICLAGTIYFVNSAGLLSVRDLRQSLYEKLQELPLNDFLREKTGILMSRIINDVDTVGKVVSNDLKDAINDFFSIIIHLVILLVLSWQLFFLVFIIIPFILGPVSTLADRIRRSTKSQQDRLSALNGDLQEVISGIRVIRAFSMEDKEAERFYEVNHDLSEKTFKTHFYHQIGPALIELSGSIVTMIFLGIGAYLLEDPSFSKGRFLVFFITLIFLMRPLKQMGILVNLVQASASAGERVFEILSRETDIKDPDVANDLGPLQKNICYQNVSYIYPGTETYALKELNLVIPKGGTIAIVGSSGAGKSTLIDLLPRLIDPTAGSILWDGVDAKNLKLDNLRCRIGVVSQNIFLFNGSVRENISYGFPQATESQIRQAADDAFATEFIESFEEGFDTIVGERGVMLSGGQRQRISIARTLLANPEVLILDEATSALDTESERLIQQAFVRLYSQKTVIIIAHRLSTVKIADTIYYIENGEIVESGSHTELLANQASKYKRLYEMQFTPSQDS</sequence>
<evidence type="ECO:0000256" key="6">
    <source>
        <dbReference type="ARBA" id="ARBA00023136"/>
    </source>
</evidence>
<dbReference type="FunFam" id="3.40.50.300:FF:000218">
    <property type="entry name" value="Multidrug ABC transporter ATP-binding protein"/>
    <property type="match status" value="1"/>
</dbReference>
<dbReference type="PROSITE" id="PS00211">
    <property type="entry name" value="ABC_TRANSPORTER_1"/>
    <property type="match status" value="1"/>
</dbReference>
<evidence type="ECO:0000256" key="1">
    <source>
        <dbReference type="ARBA" id="ARBA00004651"/>
    </source>
</evidence>
<keyword evidence="11" id="KW-1185">Reference proteome</keyword>
<dbReference type="InterPro" id="IPR027417">
    <property type="entry name" value="P-loop_NTPase"/>
</dbReference>
<feature type="domain" description="ABC transporter" evidence="8">
    <location>
        <begin position="385"/>
        <end position="620"/>
    </location>
</feature>
<comment type="subcellular location">
    <subcellularLocation>
        <location evidence="1">Cell membrane</location>
        <topology evidence="1">Multi-pass membrane protein</topology>
    </subcellularLocation>
</comment>
<dbReference type="OrthoDB" id="9762778at2"/>
<proteinExistence type="predicted"/>
<dbReference type="InterPro" id="IPR017871">
    <property type="entry name" value="ABC_transporter-like_CS"/>
</dbReference>
<evidence type="ECO:0000256" key="3">
    <source>
        <dbReference type="ARBA" id="ARBA00022741"/>
    </source>
</evidence>
<feature type="transmembrane region" description="Helical" evidence="7">
    <location>
        <begin position="104"/>
        <end position="130"/>
    </location>
</feature>
<dbReference type="GO" id="GO:0015421">
    <property type="term" value="F:ABC-type oligopeptide transporter activity"/>
    <property type="evidence" value="ECO:0007669"/>
    <property type="project" value="TreeGrafter"/>
</dbReference>
<keyword evidence="3" id="KW-0547">Nucleotide-binding</keyword>
<dbReference type="EMBL" id="RQGD01000039">
    <property type="protein sequence ID" value="TGL57082.1"/>
    <property type="molecule type" value="Genomic_DNA"/>
</dbReference>
<evidence type="ECO:0000256" key="5">
    <source>
        <dbReference type="ARBA" id="ARBA00022989"/>
    </source>
</evidence>
<dbReference type="InterPro" id="IPR011527">
    <property type="entry name" value="ABC1_TM_dom"/>
</dbReference>
<comment type="caution">
    <text evidence="10">The sequence shown here is derived from an EMBL/GenBank/DDBJ whole genome shotgun (WGS) entry which is preliminary data.</text>
</comment>
<dbReference type="Proteomes" id="UP000297693">
    <property type="component" value="Unassembled WGS sequence"/>
</dbReference>
<feature type="transmembrane region" description="Helical" evidence="7">
    <location>
        <begin position="321"/>
        <end position="339"/>
    </location>
</feature>
<dbReference type="PANTHER" id="PTHR43394:SF1">
    <property type="entry name" value="ATP-BINDING CASSETTE SUB-FAMILY B MEMBER 10, MITOCHONDRIAL"/>
    <property type="match status" value="1"/>
</dbReference>
<keyword evidence="2 7" id="KW-0812">Transmembrane</keyword>
<dbReference type="SMART" id="SM00382">
    <property type="entry name" value="AAA"/>
    <property type="match status" value="1"/>
</dbReference>
<feature type="transmembrane region" description="Helical" evidence="7">
    <location>
        <begin position="294"/>
        <end position="315"/>
    </location>
</feature>
<evidence type="ECO:0000256" key="7">
    <source>
        <dbReference type="SAM" id="Phobius"/>
    </source>
</evidence>
<evidence type="ECO:0000313" key="10">
    <source>
        <dbReference type="EMBL" id="TGL57082.1"/>
    </source>
</evidence>
<keyword evidence="5 7" id="KW-1133">Transmembrane helix</keyword>
<dbReference type="Pfam" id="PF00005">
    <property type="entry name" value="ABC_tran"/>
    <property type="match status" value="1"/>
</dbReference>
<dbReference type="AlphaFoldDB" id="A0A4R9JX88"/>
<dbReference type="Gene3D" id="3.40.50.300">
    <property type="entry name" value="P-loop containing nucleotide triphosphate hydrolases"/>
    <property type="match status" value="1"/>
</dbReference>
<dbReference type="PROSITE" id="PS50929">
    <property type="entry name" value="ABC_TM1F"/>
    <property type="match status" value="1"/>
</dbReference>
<dbReference type="InterPro" id="IPR003439">
    <property type="entry name" value="ABC_transporter-like_ATP-bd"/>
</dbReference>
<dbReference type="InterPro" id="IPR039421">
    <property type="entry name" value="Type_1_exporter"/>
</dbReference>
<feature type="transmembrane region" description="Helical" evidence="7">
    <location>
        <begin position="194"/>
        <end position="223"/>
    </location>
</feature>
<accession>A0A4R9JX88</accession>
<dbReference type="RefSeq" id="WP_135624710.1">
    <property type="nucleotide sequence ID" value="NZ_RQGD01000039.1"/>
</dbReference>
<dbReference type="PANTHER" id="PTHR43394">
    <property type="entry name" value="ATP-DEPENDENT PERMEASE MDL1, MITOCHONDRIAL"/>
    <property type="match status" value="1"/>
</dbReference>
<protein>
    <submittedName>
        <fullName evidence="10">ABC transporter ATP-binding protein</fullName>
    </submittedName>
</protein>
<dbReference type="SUPFAM" id="SSF52540">
    <property type="entry name" value="P-loop containing nucleoside triphosphate hydrolases"/>
    <property type="match status" value="1"/>
</dbReference>
<feature type="domain" description="ABC transmembrane type-1" evidence="9">
    <location>
        <begin position="20"/>
        <end position="351"/>
    </location>
</feature>
<dbReference type="InterPro" id="IPR003593">
    <property type="entry name" value="AAA+_ATPase"/>
</dbReference>
<dbReference type="PROSITE" id="PS50893">
    <property type="entry name" value="ABC_TRANSPORTER_2"/>
    <property type="match status" value="1"/>
</dbReference>
<keyword evidence="6 7" id="KW-0472">Membrane</keyword>
<dbReference type="GO" id="GO:0005524">
    <property type="term" value="F:ATP binding"/>
    <property type="evidence" value="ECO:0007669"/>
    <property type="project" value="UniProtKB-KW"/>
</dbReference>
<evidence type="ECO:0000256" key="2">
    <source>
        <dbReference type="ARBA" id="ARBA00022692"/>
    </source>
</evidence>
<feature type="transmembrane region" description="Helical" evidence="7">
    <location>
        <begin position="20"/>
        <end position="43"/>
    </location>
</feature>
<dbReference type="CDD" id="cd18552">
    <property type="entry name" value="ABC_6TM_MsbA_like"/>
    <property type="match status" value="1"/>
</dbReference>
<dbReference type="GO" id="GO:0016887">
    <property type="term" value="F:ATP hydrolysis activity"/>
    <property type="evidence" value="ECO:0007669"/>
    <property type="project" value="InterPro"/>
</dbReference>
<gene>
    <name evidence="10" type="ORF">EHQ58_14915</name>
</gene>
<evidence type="ECO:0000256" key="4">
    <source>
        <dbReference type="ARBA" id="ARBA00022840"/>
    </source>
</evidence>
<evidence type="ECO:0000259" key="8">
    <source>
        <dbReference type="PROSITE" id="PS50893"/>
    </source>
</evidence>
<dbReference type="GO" id="GO:0005886">
    <property type="term" value="C:plasma membrane"/>
    <property type="evidence" value="ECO:0007669"/>
    <property type="project" value="UniProtKB-SubCell"/>
</dbReference>
<dbReference type="InterPro" id="IPR036640">
    <property type="entry name" value="ABC1_TM_sf"/>
</dbReference>
<evidence type="ECO:0000313" key="11">
    <source>
        <dbReference type="Proteomes" id="UP000297693"/>
    </source>
</evidence>
<keyword evidence="4 10" id="KW-0067">ATP-binding</keyword>
<dbReference type="Pfam" id="PF00664">
    <property type="entry name" value="ABC_membrane"/>
    <property type="match status" value="1"/>
</dbReference>
<reference evidence="10" key="1">
    <citation type="journal article" date="2019" name="PLoS Negl. Trop. Dis.">
        <title>Revisiting the worldwide diversity of Leptospira species in the environment.</title>
        <authorList>
            <person name="Vincent A.T."/>
            <person name="Schiettekatte O."/>
            <person name="Bourhy P."/>
            <person name="Veyrier F.J."/>
            <person name="Picardeau M."/>
        </authorList>
    </citation>
    <scope>NUCLEOTIDE SEQUENCE [LARGE SCALE GENOMIC DNA]</scope>
    <source>
        <strain evidence="10">201702476</strain>
    </source>
</reference>
<organism evidence="10 11">
    <name type="scientific">Leptospira ognonensis</name>
    <dbReference type="NCBI Taxonomy" id="2484945"/>
    <lineage>
        <taxon>Bacteria</taxon>
        <taxon>Pseudomonadati</taxon>
        <taxon>Spirochaetota</taxon>
        <taxon>Spirochaetia</taxon>
        <taxon>Leptospirales</taxon>
        <taxon>Leptospiraceae</taxon>
        <taxon>Leptospira</taxon>
    </lineage>
</organism>
<dbReference type="Gene3D" id="1.20.1560.10">
    <property type="entry name" value="ABC transporter type 1, transmembrane domain"/>
    <property type="match status" value="1"/>
</dbReference>
<dbReference type="SUPFAM" id="SSF90123">
    <property type="entry name" value="ABC transporter transmembrane region"/>
    <property type="match status" value="1"/>
</dbReference>
<name>A0A4R9JX88_9LEPT</name>